<protein>
    <recommendedName>
        <fullName evidence="1">Retrotransposon Copia-like N-terminal domain-containing protein</fullName>
    </recommendedName>
</protein>
<dbReference type="AlphaFoldDB" id="A0AAV3QD22"/>
<dbReference type="Pfam" id="PF14244">
    <property type="entry name" value="Retrotran_gag_3"/>
    <property type="match status" value="1"/>
</dbReference>
<sequence length="93" mass="10282">MSSPNQTQNSQIENQNASRIAEIEVATSKIEVDDPLFLHSSDHSSLVLVLDLLNESNYVGWSRAMMITLEGNDKLGFLNGEIETLGVNDANYK</sequence>
<feature type="domain" description="Retrotransposon Copia-like N-terminal" evidence="1">
    <location>
        <begin position="39"/>
        <end position="83"/>
    </location>
</feature>
<accession>A0AAV3QD22</accession>
<dbReference type="EMBL" id="BAABME010020654">
    <property type="protein sequence ID" value="GAA0161042.1"/>
    <property type="molecule type" value="Genomic_DNA"/>
</dbReference>
<evidence type="ECO:0000313" key="2">
    <source>
        <dbReference type="EMBL" id="GAA0161042.1"/>
    </source>
</evidence>
<evidence type="ECO:0000259" key="1">
    <source>
        <dbReference type="Pfam" id="PF14244"/>
    </source>
</evidence>
<organism evidence="2 3">
    <name type="scientific">Lithospermum erythrorhizon</name>
    <name type="common">Purple gromwell</name>
    <name type="synonym">Lithospermum officinale var. erythrorhizon</name>
    <dbReference type="NCBI Taxonomy" id="34254"/>
    <lineage>
        <taxon>Eukaryota</taxon>
        <taxon>Viridiplantae</taxon>
        <taxon>Streptophyta</taxon>
        <taxon>Embryophyta</taxon>
        <taxon>Tracheophyta</taxon>
        <taxon>Spermatophyta</taxon>
        <taxon>Magnoliopsida</taxon>
        <taxon>eudicotyledons</taxon>
        <taxon>Gunneridae</taxon>
        <taxon>Pentapetalae</taxon>
        <taxon>asterids</taxon>
        <taxon>lamiids</taxon>
        <taxon>Boraginales</taxon>
        <taxon>Boraginaceae</taxon>
        <taxon>Boraginoideae</taxon>
        <taxon>Lithospermeae</taxon>
        <taxon>Lithospermum</taxon>
    </lineage>
</organism>
<reference evidence="2 3" key="1">
    <citation type="submission" date="2024-01" db="EMBL/GenBank/DDBJ databases">
        <title>The complete chloroplast genome sequence of Lithospermum erythrorhizon: insights into the phylogenetic relationship among Boraginaceae species and the maternal lineages of purple gromwells.</title>
        <authorList>
            <person name="Okada T."/>
            <person name="Watanabe K."/>
        </authorList>
    </citation>
    <scope>NUCLEOTIDE SEQUENCE [LARGE SCALE GENOMIC DNA]</scope>
</reference>
<evidence type="ECO:0000313" key="3">
    <source>
        <dbReference type="Proteomes" id="UP001454036"/>
    </source>
</evidence>
<dbReference type="Proteomes" id="UP001454036">
    <property type="component" value="Unassembled WGS sequence"/>
</dbReference>
<keyword evidence="3" id="KW-1185">Reference proteome</keyword>
<comment type="caution">
    <text evidence="2">The sequence shown here is derived from an EMBL/GenBank/DDBJ whole genome shotgun (WGS) entry which is preliminary data.</text>
</comment>
<dbReference type="PANTHER" id="PTHR37610:SF40">
    <property type="entry name" value="OS01G0909600 PROTEIN"/>
    <property type="match status" value="1"/>
</dbReference>
<proteinExistence type="predicted"/>
<gene>
    <name evidence="2" type="ORF">LIER_39154</name>
</gene>
<dbReference type="PANTHER" id="PTHR37610">
    <property type="entry name" value="CCHC-TYPE DOMAIN-CONTAINING PROTEIN"/>
    <property type="match status" value="1"/>
</dbReference>
<dbReference type="InterPro" id="IPR029472">
    <property type="entry name" value="Copia-like_N"/>
</dbReference>
<name>A0AAV3QD22_LITER</name>